<dbReference type="InterPro" id="IPR013128">
    <property type="entry name" value="Peptidase_C1A"/>
</dbReference>
<dbReference type="GO" id="GO:0006508">
    <property type="term" value="P:proteolysis"/>
    <property type="evidence" value="ECO:0007669"/>
    <property type="project" value="InterPro"/>
</dbReference>
<evidence type="ECO:0000256" key="1">
    <source>
        <dbReference type="ARBA" id="ARBA00008455"/>
    </source>
</evidence>
<dbReference type="SMART" id="SM00645">
    <property type="entry name" value="Pept_C1"/>
    <property type="match status" value="1"/>
</dbReference>
<evidence type="ECO:0000313" key="6">
    <source>
        <dbReference type="Proteomes" id="UP000663832"/>
    </source>
</evidence>
<dbReference type="CDD" id="cd02248">
    <property type="entry name" value="Peptidase_C1A"/>
    <property type="match status" value="1"/>
</dbReference>
<dbReference type="GO" id="GO:0008234">
    <property type="term" value="F:cysteine-type peptidase activity"/>
    <property type="evidence" value="ECO:0007669"/>
    <property type="project" value="InterPro"/>
</dbReference>
<comment type="caution">
    <text evidence="5">The sequence shown here is derived from an EMBL/GenBank/DDBJ whole genome shotgun (WGS) entry which is preliminary data.</text>
</comment>
<dbReference type="Proteomes" id="UP000663877">
    <property type="component" value="Unassembled WGS sequence"/>
</dbReference>
<dbReference type="Pfam" id="PF00112">
    <property type="entry name" value="Peptidase_C1"/>
    <property type="match status" value="2"/>
</dbReference>
<dbReference type="PROSITE" id="PS00640">
    <property type="entry name" value="THIOL_PROTEASE_ASN"/>
    <property type="match status" value="1"/>
</dbReference>
<keyword evidence="2" id="KW-0472">Membrane</keyword>
<dbReference type="Gene3D" id="3.90.70.10">
    <property type="entry name" value="Cysteine proteinases"/>
    <property type="match status" value="1"/>
</dbReference>
<dbReference type="OrthoDB" id="190265at2759"/>
<dbReference type="EMBL" id="CAJNOM010000509">
    <property type="protein sequence ID" value="CAF1476867.1"/>
    <property type="molecule type" value="Genomic_DNA"/>
</dbReference>
<evidence type="ECO:0000313" key="4">
    <source>
        <dbReference type="EMBL" id="CAF1203092.1"/>
    </source>
</evidence>
<keyword evidence="6" id="KW-1185">Reference proteome</keyword>
<gene>
    <name evidence="4" type="ORF">BJG266_LOCUS27020</name>
    <name evidence="5" type="ORF">QVE165_LOCUS41967</name>
</gene>
<sequence>MRSYQQTHPDAACTMAINHLTDRRIEELVSGAKTHVKSHSTVFNSSVDVRNLPESLDWRTKGVITPVRDEGQRGEIVTAIVSTELVETLHAINSEKLTEGSVGRVFDCCPQSIDQFDCIMNLGGICKQTDYPQPVDKCEPNKCEPFTRIQIVGYGTEGGKPYWLCKNSWGENWGEKGYIRVARGKNFCGIANAVVQVEDVQVTSTTISSATRLYVIGTVSLIYLLVTIIF</sequence>
<name>A0A815RGI2_9BILA</name>
<comment type="similarity">
    <text evidence="1">Belongs to the peptidase C1 family.</text>
</comment>
<dbReference type="AlphaFoldDB" id="A0A815RGI2"/>
<accession>A0A815RGI2</accession>
<reference evidence="5" key="1">
    <citation type="submission" date="2021-02" db="EMBL/GenBank/DDBJ databases">
        <authorList>
            <person name="Nowell W R."/>
        </authorList>
    </citation>
    <scope>NUCLEOTIDE SEQUENCE</scope>
</reference>
<proteinExistence type="inferred from homology"/>
<dbReference type="Proteomes" id="UP000663832">
    <property type="component" value="Unassembled WGS sequence"/>
</dbReference>
<dbReference type="InterPro" id="IPR039417">
    <property type="entry name" value="Peptidase_C1A_papain-like"/>
</dbReference>
<dbReference type="PANTHER" id="PTHR12411">
    <property type="entry name" value="CYSTEINE PROTEASE FAMILY C1-RELATED"/>
    <property type="match status" value="1"/>
</dbReference>
<dbReference type="InterPro" id="IPR025661">
    <property type="entry name" value="Pept_asp_AS"/>
</dbReference>
<feature type="domain" description="Peptidase C1A papain C-terminal" evidence="3">
    <location>
        <begin position="52"/>
        <end position="198"/>
    </location>
</feature>
<evidence type="ECO:0000256" key="2">
    <source>
        <dbReference type="SAM" id="Phobius"/>
    </source>
</evidence>
<dbReference type="SUPFAM" id="SSF54001">
    <property type="entry name" value="Cysteine proteinases"/>
    <property type="match status" value="1"/>
</dbReference>
<keyword evidence="2" id="KW-0812">Transmembrane</keyword>
<feature type="transmembrane region" description="Helical" evidence="2">
    <location>
        <begin position="211"/>
        <end position="229"/>
    </location>
</feature>
<dbReference type="InterPro" id="IPR038765">
    <property type="entry name" value="Papain-like_cys_pep_sf"/>
</dbReference>
<evidence type="ECO:0000259" key="3">
    <source>
        <dbReference type="SMART" id="SM00645"/>
    </source>
</evidence>
<dbReference type="InterPro" id="IPR000668">
    <property type="entry name" value="Peptidase_C1A_C"/>
</dbReference>
<keyword evidence="2" id="KW-1133">Transmembrane helix</keyword>
<dbReference type="EMBL" id="CAJNOI010000239">
    <property type="protein sequence ID" value="CAF1203092.1"/>
    <property type="molecule type" value="Genomic_DNA"/>
</dbReference>
<evidence type="ECO:0000313" key="5">
    <source>
        <dbReference type="EMBL" id="CAF1476867.1"/>
    </source>
</evidence>
<protein>
    <recommendedName>
        <fullName evidence="3">Peptidase C1A papain C-terminal domain-containing protein</fullName>
    </recommendedName>
</protein>
<dbReference type="Gene3D" id="2.40.50.170">
    <property type="entry name" value="Cysteine proteinases. Chain C"/>
    <property type="match status" value="1"/>
</dbReference>
<organism evidence="5 6">
    <name type="scientific">Adineta steineri</name>
    <dbReference type="NCBI Taxonomy" id="433720"/>
    <lineage>
        <taxon>Eukaryota</taxon>
        <taxon>Metazoa</taxon>
        <taxon>Spiralia</taxon>
        <taxon>Gnathifera</taxon>
        <taxon>Rotifera</taxon>
        <taxon>Eurotatoria</taxon>
        <taxon>Bdelloidea</taxon>
        <taxon>Adinetida</taxon>
        <taxon>Adinetidae</taxon>
        <taxon>Adineta</taxon>
    </lineage>
</organism>